<dbReference type="GO" id="GO:0008107">
    <property type="term" value="F:galactoside 2-alpha-L-fucosyltransferase activity"/>
    <property type="evidence" value="ECO:0007669"/>
    <property type="project" value="InterPro"/>
</dbReference>
<dbReference type="PANTHER" id="PTHR11927:SF9">
    <property type="entry name" value="L-FUCOSYLTRANSFERASE"/>
    <property type="match status" value="1"/>
</dbReference>
<dbReference type="CDD" id="cd11301">
    <property type="entry name" value="Fut1_Fut2_like"/>
    <property type="match status" value="1"/>
</dbReference>
<dbReference type="AlphaFoldDB" id="A0A6V8MZ53"/>
<gene>
    <name evidence="3" type="ORF">GMPD_27220</name>
    <name evidence="4" type="ORF">M1B72_05160</name>
</gene>
<evidence type="ECO:0000256" key="1">
    <source>
        <dbReference type="ARBA" id="ARBA00022676"/>
    </source>
</evidence>
<evidence type="ECO:0000313" key="5">
    <source>
        <dbReference type="Proteomes" id="UP000568888"/>
    </source>
</evidence>
<dbReference type="GO" id="GO:0005975">
    <property type="term" value="P:carbohydrate metabolic process"/>
    <property type="evidence" value="ECO:0007669"/>
    <property type="project" value="InterPro"/>
</dbReference>
<evidence type="ECO:0000313" key="4">
    <source>
        <dbReference type="EMBL" id="UPU37100.1"/>
    </source>
</evidence>
<reference evidence="5" key="1">
    <citation type="submission" date="2020-06" db="EMBL/GenBank/DDBJ databases">
        <title>Draft genomic sequecing of Geomonas sp. Red736.</title>
        <authorList>
            <person name="Itoh H."/>
            <person name="Xu Z.X."/>
            <person name="Ushijima N."/>
            <person name="Masuda Y."/>
            <person name="Shiratori Y."/>
            <person name="Senoo K."/>
        </authorList>
    </citation>
    <scope>NUCLEOTIDE SEQUENCE [LARGE SCALE GENOMIC DNA]</scope>
    <source>
        <strain evidence="5">Red736</strain>
    </source>
</reference>
<keyword evidence="2 3" id="KW-0808">Transferase</keyword>
<dbReference type="Proteomes" id="UP000568888">
    <property type="component" value="Unassembled WGS sequence"/>
</dbReference>
<dbReference type="InterPro" id="IPR002516">
    <property type="entry name" value="Glyco_trans_11"/>
</dbReference>
<keyword evidence="1 3" id="KW-0328">Glycosyltransferase</keyword>
<dbReference type="RefSeq" id="WP_183348240.1">
    <property type="nucleotide sequence ID" value="NZ_BLXY01000005.1"/>
</dbReference>
<dbReference type="Pfam" id="PF01531">
    <property type="entry name" value="Glyco_transf_11"/>
    <property type="match status" value="1"/>
</dbReference>
<organism evidence="3 5">
    <name type="scientific">Geomonas paludis</name>
    <dbReference type="NCBI Taxonomy" id="2740185"/>
    <lineage>
        <taxon>Bacteria</taxon>
        <taxon>Pseudomonadati</taxon>
        <taxon>Thermodesulfobacteriota</taxon>
        <taxon>Desulfuromonadia</taxon>
        <taxon>Geobacterales</taxon>
        <taxon>Geobacteraceae</taxon>
        <taxon>Geomonas</taxon>
    </lineage>
</organism>
<reference evidence="3" key="2">
    <citation type="journal article" date="2021" name="Int. J. Syst. Evol. Microbiol.">
        <title>Geomonas silvestris sp. nov., Geomonas paludis sp. nov. and Geomonas limicola sp. nov., isolated from terrestrial environments, and emended description of the genus Geomonas.</title>
        <authorList>
            <person name="Itoh H."/>
            <person name="Xu Z."/>
            <person name="Masuda Y."/>
            <person name="Ushijima N."/>
            <person name="Hayakawa C."/>
            <person name="Shiratori Y."/>
            <person name="Senoo K."/>
        </authorList>
    </citation>
    <scope>NUCLEOTIDE SEQUENCE</scope>
    <source>
        <strain evidence="3">Red736</strain>
    </source>
</reference>
<evidence type="ECO:0000313" key="6">
    <source>
        <dbReference type="Proteomes" id="UP000831485"/>
    </source>
</evidence>
<protein>
    <submittedName>
        <fullName evidence="3">Alpha-1,2-fucosyltransferase</fullName>
    </submittedName>
</protein>
<dbReference type="EMBL" id="CP096574">
    <property type="protein sequence ID" value="UPU37100.1"/>
    <property type="molecule type" value="Genomic_DNA"/>
</dbReference>
<evidence type="ECO:0000256" key="2">
    <source>
        <dbReference type="ARBA" id="ARBA00022679"/>
    </source>
</evidence>
<keyword evidence="6" id="KW-1185">Reference proteome</keyword>
<dbReference type="GO" id="GO:0016020">
    <property type="term" value="C:membrane"/>
    <property type="evidence" value="ECO:0007669"/>
    <property type="project" value="InterPro"/>
</dbReference>
<dbReference type="Proteomes" id="UP000831485">
    <property type="component" value="Chromosome"/>
</dbReference>
<accession>A0A6V8MZ53</accession>
<dbReference type="PANTHER" id="PTHR11927">
    <property type="entry name" value="GALACTOSIDE 2-L-FUCOSYLTRANSFERASE"/>
    <property type="match status" value="1"/>
</dbReference>
<sequence length="278" mass="31863">MVIVRAYNGLGNQMFQYALGRHLALLNGTELKIDTGAFADDPLREYELHRFKVRGSIASAAEVAHFREMEAADPQHYLRLMQKSRLFDPAILQARGEIYLHGFWQTERYFTQIRELLLDEFQLRTPPAEGAMKMAGRIEASNAVAVHVRRSDYVTNPKTTLHHGVLPLEYYQEAMRRMAGMVPDPVFFIFSDDPQWARENITPPGPAVCIEGNDASNGHEDLRLMRTCKHFIIANSSFSWWGAWLSGNPGKRVIAPLRWFAKPEIDTRDIVPPQWIRI</sequence>
<evidence type="ECO:0000313" key="3">
    <source>
        <dbReference type="EMBL" id="GFO64803.1"/>
    </source>
</evidence>
<dbReference type="Gene3D" id="3.40.50.11350">
    <property type="match status" value="1"/>
</dbReference>
<name>A0A6V8MZ53_9BACT</name>
<dbReference type="EMBL" id="BLXY01000005">
    <property type="protein sequence ID" value="GFO64803.1"/>
    <property type="molecule type" value="Genomic_DNA"/>
</dbReference>
<proteinExistence type="predicted"/>
<reference evidence="4" key="3">
    <citation type="submission" date="2022-04" db="EMBL/GenBank/DDBJ databases">
        <authorList>
            <person name="Liu G."/>
        </authorList>
    </citation>
    <scope>NUCLEOTIDE SEQUENCE</scope>
    <source>
        <strain evidence="4">RG22</strain>
    </source>
</reference>